<reference evidence="1 3" key="1">
    <citation type="submission" date="2010-05" db="EMBL/GenBank/DDBJ databases">
        <title>Complete sequence of Methanococcus voltae A3.</title>
        <authorList>
            <consortium name="US DOE Joint Genome Institute"/>
            <person name="Lucas S."/>
            <person name="Copeland A."/>
            <person name="Lapidus A."/>
            <person name="Cheng J.-F."/>
            <person name="Bruce D."/>
            <person name="Goodwin L."/>
            <person name="Pitluck S."/>
            <person name="Lowry S."/>
            <person name="Clum A."/>
            <person name="Land M."/>
            <person name="Hauser L."/>
            <person name="Kyrpides N."/>
            <person name="Mikhailova N."/>
            <person name="Whitman W.B."/>
            <person name="Woyke T."/>
        </authorList>
    </citation>
    <scope>NUCLEOTIDE SEQUENCE [LARGE SCALE GENOMIC DNA]</scope>
    <source>
        <strain evidence="1">A3</strain>
        <strain evidence="3">ATCC BAA-1334 / A3</strain>
    </source>
</reference>
<dbReference type="KEGG" id="mvo:Mvol_0079"/>
<name>D7DRB9_METV3</name>
<dbReference type="InParanoid" id="D7DRB9"/>
<organism evidence="1 3">
    <name type="scientific">Methanococcus voltae (strain ATCC BAA-1334 / A3)</name>
    <dbReference type="NCBI Taxonomy" id="456320"/>
    <lineage>
        <taxon>Archaea</taxon>
        <taxon>Methanobacteriati</taxon>
        <taxon>Methanobacteriota</taxon>
        <taxon>Methanomada group</taxon>
        <taxon>Methanococci</taxon>
        <taxon>Methanococcales</taxon>
        <taxon>Methanococcaceae</taxon>
        <taxon>Methanococcus</taxon>
    </lineage>
</organism>
<dbReference type="AlphaFoldDB" id="D7DRB9"/>
<evidence type="ECO:0000313" key="3">
    <source>
        <dbReference type="Proteomes" id="UP000007722"/>
    </source>
</evidence>
<dbReference type="KEGG" id="mvo:Mvol_0019"/>
<dbReference type="EMBL" id="CP002057">
    <property type="protein sequence ID" value="ADI35679.1"/>
    <property type="molecule type" value="Genomic_DNA"/>
</dbReference>
<sequence>MIKSQFLSVQSVISVPNIESVSQPLPNILYIDENTKFYYYLVDGILYSPQKEIKESIESKIRKAMIIGGEL</sequence>
<proteinExistence type="predicted"/>
<evidence type="ECO:0000313" key="1">
    <source>
        <dbReference type="EMBL" id="ADI35679.1"/>
    </source>
</evidence>
<dbReference type="EMBL" id="CP002057">
    <property type="protein sequence ID" value="ADI35739.1"/>
    <property type="molecule type" value="Genomic_DNA"/>
</dbReference>
<gene>
    <name evidence="1" type="ordered locus">Mvol_0019</name>
    <name evidence="2" type="ordered locus">Mvol_0079</name>
</gene>
<dbReference type="STRING" id="456320.Mvol_0019"/>
<protein>
    <submittedName>
        <fullName evidence="1">Uncharacterized protein</fullName>
    </submittedName>
</protein>
<evidence type="ECO:0000313" key="2">
    <source>
        <dbReference type="EMBL" id="ADI35739.1"/>
    </source>
</evidence>
<keyword evidence="3" id="KW-1185">Reference proteome</keyword>
<accession>D7DRB9</accession>
<dbReference type="HOGENOM" id="CLU_2730480_0_0_2"/>
<dbReference type="Proteomes" id="UP000007722">
    <property type="component" value="Chromosome"/>
</dbReference>